<dbReference type="EnsemblMetazoa" id="Aqu2.1.03702_001">
    <property type="protein sequence ID" value="Aqu2.1.03702_001"/>
    <property type="gene ID" value="Aqu2.1.03702"/>
</dbReference>
<evidence type="ECO:0000256" key="6">
    <source>
        <dbReference type="ARBA" id="ARBA00022640"/>
    </source>
</evidence>
<keyword evidence="5" id="KW-0150">Chloroplast</keyword>
<dbReference type="AlphaFoldDB" id="A0A1X7SNM8"/>
<dbReference type="InterPro" id="IPR027417">
    <property type="entry name" value="P-loop_NTPase"/>
</dbReference>
<dbReference type="InterPro" id="IPR045058">
    <property type="entry name" value="GIMA/IAN/Toc"/>
</dbReference>
<feature type="region of interest" description="Disordered" evidence="18">
    <location>
        <begin position="395"/>
        <end position="419"/>
    </location>
</feature>
<dbReference type="GO" id="GO:0015031">
    <property type="term" value="P:protein transport"/>
    <property type="evidence" value="ECO:0007669"/>
    <property type="project" value="UniProtKB-KW"/>
</dbReference>
<feature type="domain" description="AIG1-type G" evidence="19">
    <location>
        <begin position="34"/>
        <end position="255"/>
    </location>
</feature>
<evidence type="ECO:0000256" key="14">
    <source>
        <dbReference type="ARBA" id="ARBA00022989"/>
    </source>
</evidence>
<evidence type="ECO:0000256" key="16">
    <source>
        <dbReference type="ARBA" id="ARBA00023136"/>
    </source>
</evidence>
<evidence type="ECO:0000256" key="13">
    <source>
        <dbReference type="ARBA" id="ARBA00022927"/>
    </source>
</evidence>
<evidence type="ECO:0000256" key="18">
    <source>
        <dbReference type="SAM" id="MobiDB-lite"/>
    </source>
</evidence>
<dbReference type="OrthoDB" id="8954335at2759"/>
<keyword evidence="7" id="KW-0812">Transmembrane</keyword>
<evidence type="ECO:0000256" key="17">
    <source>
        <dbReference type="ARBA" id="ARBA00024013"/>
    </source>
</evidence>
<evidence type="ECO:0000256" key="3">
    <source>
        <dbReference type="ARBA" id="ARBA00008535"/>
    </source>
</evidence>
<dbReference type="Gene3D" id="3.40.50.300">
    <property type="entry name" value="P-loop containing nucleotide triphosphate hydrolases"/>
    <property type="match status" value="1"/>
</dbReference>
<evidence type="ECO:0000256" key="4">
    <source>
        <dbReference type="ARBA" id="ARBA00022448"/>
    </source>
</evidence>
<keyword evidence="16" id="KW-0472">Membrane</keyword>
<evidence type="ECO:0000256" key="7">
    <source>
        <dbReference type="ARBA" id="ARBA00022692"/>
    </source>
</evidence>
<keyword evidence="12" id="KW-0460">Magnesium</keyword>
<evidence type="ECO:0000256" key="12">
    <source>
        <dbReference type="ARBA" id="ARBA00022842"/>
    </source>
</evidence>
<keyword evidence="14" id="KW-1133">Transmembrane helix</keyword>
<dbReference type="GO" id="GO:0016020">
    <property type="term" value="C:membrane"/>
    <property type="evidence" value="ECO:0007669"/>
    <property type="project" value="UniProtKB-SubCell"/>
</dbReference>
<comment type="subcellular location">
    <subcellularLocation>
        <location evidence="2">Membrane</location>
        <topology evidence="2">Single-pass membrane protein</topology>
    </subcellularLocation>
    <subcellularLocation>
        <location evidence="17">Plastid</location>
        <location evidence="17">Chloroplast outer membrane</location>
    </subcellularLocation>
</comment>
<feature type="compositionally biased region" description="Basic and acidic residues" evidence="18">
    <location>
        <begin position="166"/>
        <end position="176"/>
    </location>
</feature>
<evidence type="ECO:0000256" key="11">
    <source>
        <dbReference type="ARBA" id="ARBA00022805"/>
    </source>
</evidence>
<dbReference type="InParanoid" id="A0A1X7SNM8"/>
<feature type="compositionally biased region" description="Acidic residues" evidence="18">
    <location>
        <begin position="177"/>
        <end position="186"/>
    </location>
</feature>
<organism evidence="20">
    <name type="scientific">Amphimedon queenslandica</name>
    <name type="common">Sponge</name>
    <dbReference type="NCBI Taxonomy" id="400682"/>
    <lineage>
        <taxon>Eukaryota</taxon>
        <taxon>Metazoa</taxon>
        <taxon>Porifera</taxon>
        <taxon>Demospongiae</taxon>
        <taxon>Heteroscleromorpha</taxon>
        <taxon>Haplosclerida</taxon>
        <taxon>Niphatidae</taxon>
        <taxon>Amphimedon</taxon>
    </lineage>
</organism>
<keyword evidence="13" id="KW-0653">Protein transport</keyword>
<evidence type="ECO:0000256" key="15">
    <source>
        <dbReference type="ARBA" id="ARBA00023134"/>
    </source>
</evidence>
<dbReference type="InterPro" id="IPR006703">
    <property type="entry name" value="G_AIG1"/>
</dbReference>
<comment type="cofactor">
    <cofactor evidence="1">
        <name>Mg(2+)</name>
        <dbReference type="ChEBI" id="CHEBI:18420"/>
    </cofactor>
</comment>
<accession>A0A1X7SNM8</accession>
<dbReference type="PANTHER" id="PTHR10903">
    <property type="entry name" value="GTPASE, IMAP FAMILY MEMBER-RELATED"/>
    <property type="match status" value="1"/>
</dbReference>
<keyword evidence="10" id="KW-0378">Hydrolase</keyword>
<evidence type="ECO:0000256" key="8">
    <source>
        <dbReference type="ARBA" id="ARBA00022723"/>
    </source>
</evidence>
<feature type="region of interest" description="Disordered" evidence="18">
    <location>
        <begin position="166"/>
        <end position="186"/>
    </location>
</feature>
<evidence type="ECO:0000256" key="10">
    <source>
        <dbReference type="ARBA" id="ARBA00022801"/>
    </source>
</evidence>
<keyword evidence="11" id="KW-1002">Plastid outer membrane</keyword>
<keyword evidence="9" id="KW-0547">Nucleotide-binding</keyword>
<keyword evidence="15" id="KW-0342">GTP-binding</keyword>
<evidence type="ECO:0000256" key="5">
    <source>
        <dbReference type="ARBA" id="ARBA00022528"/>
    </source>
</evidence>
<dbReference type="GO" id="GO:0046872">
    <property type="term" value="F:metal ion binding"/>
    <property type="evidence" value="ECO:0007669"/>
    <property type="project" value="UniProtKB-KW"/>
</dbReference>
<evidence type="ECO:0000256" key="1">
    <source>
        <dbReference type="ARBA" id="ARBA00001946"/>
    </source>
</evidence>
<sequence length="444" mass="51514">MATGHGNLYTAAGKMGTQIGSLLKRVWDKDSEGSQGLRLLVTGKSGEGKSTLVNGLLGAKVAVEGAGSERITTKVEEYKADLEGVPVTVFDSPGLQDGTGDEDQYIDDMKKKCQTLSLVLYCTKMTNNRLKDEDKHAIVKLTKEFGQKFWKYAVLVLTFANHEDVERRDERDKDEGPEPDDDDEESWKELKKKRFEGRLKKWKDGFHKFLIEEVGVQRDIVERILVVPAGDHRVTRKNKEPYRLPDRDDWFKELWLACILRVKGIKLFLQINKSRIVAEDEVETGAEVTAEQEPELLEKLKQFLEANENIQEPPDVEDSTLQLTDAPAVDETYTAKLQENIKKMDKEAWVKGQEAQLKEKEEEIRKRREEVEKQLAEEQRQEIKRQEKERIKEIKRQEEERSKEIKRLEEERSKERERQNEFIINNKKVILSKSDMKKIAHESF</sequence>
<protein>
    <recommendedName>
        <fullName evidence="19">AIG1-type G domain-containing protein</fullName>
    </recommendedName>
</protein>
<keyword evidence="8" id="KW-0479">Metal-binding</keyword>
<proteinExistence type="inferred from homology"/>
<dbReference type="PANTHER" id="PTHR10903:SF135">
    <property type="entry name" value="TRANSLOCASE OF CHLOROPLAST 120, CHLOROPLASTIC-RELATED"/>
    <property type="match status" value="1"/>
</dbReference>
<evidence type="ECO:0000313" key="20">
    <source>
        <dbReference type="EnsemblMetazoa" id="Aqu2.1.03702_001"/>
    </source>
</evidence>
<keyword evidence="4" id="KW-0813">Transport</keyword>
<keyword evidence="6" id="KW-0934">Plastid</keyword>
<dbReference type="GO" id="GO:0005525">
    <property type="term" value="F:GTP binding"/>
    <property type="evidence" value="ECO:0007669"/>
    <property type="project" value="UniProtKB-KW"/>
</dbReference>
<reference evidence="20" key="1">
    <citation type="submission" date="2017-05" db="UniProtKB">
        <authorList>
            <consortium name="EnsemblMetazoa"/>
        </authorList>
    </citation>
    <scope>IDENTIFICATION</scope>
</reference>
<dbReference type="eggNOG" id="ENOG502RV35">
    <property type="taxonomic scope" value="Eukaryota"/>
</dbReference>
<dbReference type="Pfam" id="PF04548">
    <property type="entry name" value="AIG1"/>
    <property type="match status" value="1"/>
</dbReference>
<evidence type="ECO:0000259" key="19">
    <source>
        <dbReference type="PROSITE" id="PS51720"/>
    </source>
</evidence>
<dbReference type="SUPFAM" id="SSF52540">
    <property type="entry name" value="P-loop containing nucleoside triphosphate hydrolases"/>
    <property type="match status" value="1"/>
</dbReference>
<dbReference type="PROSITE" id="PS51720">
    <property type="entry name" value="G_AIG1"/>
    <property type="match status" value="1"/>
</dbReference>
<evidence type="ECO:0000256" key="9">
    <source>
        <dbReference type="ARBA" id="ARBA00022741"/>
    </source>
</evidence>
<name>A0A1X7SNM8_AMPQE</name>
<comment type="similarity">
    <text evidence="3">Belongs to the TRAFAC class TrmE-Era-EngA-EngB-Septin-like GTPase superfamily. AIG1/Toc34/Toc159-like paraseptin GTPase family. IAN subfamily.</text>
</comment>
<dbReference type="GO" id="GO:0016787">
    <property type="term" value="F:hydrolase activity"/>
    <property type="evidence" value="ECO:0007669"/>
    <property type="project" value="UniProtKB-KW"/>
</dbReference>
<evidence type="ECO:0000256" key="2">
    <source>
        <dbReference type="ARBA" id="ARBA00004167"/>
    </source>
</evidence>